<dbReference type="Pfam" id="PF16868">
    <property type="entry name" value="NMT1_3"/>
    <property type="match status" value="1"/>
</dbReference>
<reference evidence="2 3" key="1">
    <citation type="submission" date="2019-09" db="EMBL/GenBank/DDBJ databases">
        <title>Ecophysiology of the spiral-shaped methanotroph Methylospira mobilis as revealed by the complete genome sequence.</title>
        <authorList>
            <person name="Oshkin I.Y."/>
            <person name="Dedysh S.N."/>
            <person name="Miroshnikov K."/>
            <person name="Danilova O.V."/>
            <person name="Hakobyan A."/>
            <person name="Liesack W."/>
        </authorList>
    </citation>
    <scope>NUCLEOTIDE SEQUENCE [LARGE SCALE GENOMIC DNA]</scope>
    <source>
        <strain evidence="2 3">Shm1</strain>
    </source>
</reference>
<dbReference type="PANTHER" id="PTHR42941">
    <property type="entry name" value="SLL1037 PROTEIN"/>
    <property type="match status" value="1"/>
</dbReference>
<name>A0A5Q0BCK4_9GAMM</name>
<dbReference type="KEGG" id="mmob:F6R98_01905"/>
<dbReference type="InParanoid" id="A0A5Q0BCK4"/>
<sequence>MLPAPAQQAATAFCIRETANFMKRFIMNNTTKYVLEYSIAIYETVREAIVSWMQTIRDIWPMLLLLISGIALVIWLAKPAPPNHVYLATGLPNGGFSSIGKEYVEFFRKNGITLELIASNDGKQNLEFLKNKHDKVQSAFMHSGIATSSESAGLLSLGSVNYEPLWFFYRGPDTPDAEQRIGVLVGGKISIGQEGSGTRIQAQRILELNGYQPTASNILSLSPNEAAAALKRGDIDGMFVINSIDSPLIQALLHDPTLRLISFTRANAYARQMNYISVLEVPMGGFDLSRNFPQRDTKLLATTPSLVVEADLHPAIQRLFLQAVRAINGRGDYFSKVNEFPVYRDASIPESPVSIRYHKSGLPFLNNYLSFWIAEFIDRLVIMIVPFVAFAYPIISKLPGYRIKRMRTRLGKNYKKLKLLEIEIVNNYNREAHEEYQQCLNDIEQNILETQTPSSLSEFYLLMLMHVDFVRSRLAKKHS</sequence>
<keyword evidence="1" id="KW-1133">Transmembrane helix</keyword>
<dbReference type="RefSeq" id="WP_153247513.1">
    <property type="nucleotide sequence ID" value="NZ_CP044205.1"/>
</dbReference>
<gene>
    <name evidence="2" type="ORF">F6R98_01905</name>
</gene>
<keyword evidence="1" id="KW-0812">Transmembrane</keyword>
<accession>A0A5Q0BCK4</accession>
<dbReference type="InterPro" id="IPR011852">
    <property type="entry name" value="TRAP_TAXI"/>
</dbReference>
<dbReference type="Gene3D" id="3.40.190.10">
    <property type="entry name" value="Periplasmic binding protein-like II"/>
    <property type="match status" value="2"/>
</dbReference>
<keyword evidence="1" id="KW-0472">Membrane</keyword>
<dbReference type="AlphaFoldDB" id="A0A5Q0BCK4"/>
<feature type="transmembrane region" description="Helical" evidence="1">
    <location>
        <begin position="59"/>
        <end position="77"/>
    </location>
</feature>
<feature type="transmembrane region" description="Helical" evidence="1">
    <location>
        <begin position="376"/>
        <end position="395"/>
    </location>
</feature>
<dbReference type="Proteomes" id="UP000325755">
    <property type="component" value="Chromosome"/>
</dbReference>
<keyword evidence="3" id="KW-1185">Reference proteome</keyword>
<proteinExistence type="predicted"/>
<dbReference type="SUPFAM" id="SSF53850">
    <property type="entry name" value="Periplasmic binding protein-like II"/>
    <property type="match status" value="1"/>
</dbReference>
<dbReference type="PANTHER" id="PTHR42941:SF1">
    <property type="entry name" value="SLL1037 PROTEIN"/>
    <property type="match status" value="1"/>
</dbReference>
<dbReference type="EMBL" id="CP044205">
    <property type="protein sequence ID" value="QFY41530.1"/>
    <property type="molecule type" value="Genomic_DNA"/>
</dbReference>
<evidence type="ECO:0000313" key="2">
    <source>
        <dbReference type="EMBL" id="QFY41530.1"/>
    </source>
</evidence>
<evidence type="ECO:0000313" key="3">
    <source>
        <dbReference type="Proteomes" id="UP000325755"/>
    </source>
</evidence>
<evidence type="ECO:0000256" key="1">
    <source>
        <dbReference type="SAM" id="Phobius"/>
    </source>
</evidence>
<protein>
    <submittedName>
        <fullName evidence="2">TRAP transporter substrate-binding protein</fullName>
    </submittedName>
</protein>
<organism evidence="2 3">
    <name type="scientific">Candidatus Methylospira mobilis</name>
    <dbReference type="NCBI Taxonomy" id="1808979"/>
    <lineage>
        <taxon>Bacteria</taxon>
        <taxon>Pseudomonadati</taxon>
        <taxon>Pseudomonadota</taxon>
        <taxon>Gammaproteobacteria</taxon>
        <taxon>Methylococcales</taxon>
        <taxon>Methylococcaceae</taxon>
        <taxon>Candidatus Methylospira</taxon>
    </lineage>
</organism>
<dbReference type="OrthoDB" id="237270at2"/>